<dbReference type="RefSeq" id="WP_279960465.1">
    <property type="nucleotide sequence ID" value="NZ_CP125669.1"/>
</dbReference>
<protein>
    <recommendedName>
        <fullName evidence="3">DUF2281 domain-containing protein</fullName>
    </recommendedName>
</protein>
<evidence type="ECO:0000313" key="1">
    <source>
        <dbReference type="EMBL" id="WHP06397.1"/>
    </source>
</evidence>
<reference evidence="1 2" key="1">
    <citation type="submission" date="2023-05" db="EMBL/GenBank/DDBJ databases">
        <title>The complete genome of Acinetobacter sp. nov KCTC 92772.</title>
        <authorList>
            <person name="Zhou G."/>
        </authorList>
    </citation>
    <scope>NUCLEOTIDE SEQUENCE [LARGE SCALE GENOMIC DNA]</scope>
    <source>
        <strain evidence="1 2">KCTC 92772</strain>
    </source>
</reference>
<evidence type="ECO:0000313" key="2">
    <source>
        <dbReference type="Proteomes" id="UP001229836"/>
    </source>
</evidence>
<accession>A0ABY8S7C3</accession>
<keyword evidence="2" id="KW-1185">Reference proteome</keyword>
<dbReference type="EMBL" id="CP125669">
    <property type="protein sequence ID" value="WHP06397.1"/>
    <property type="molecule type" value="Genomic_DNA"/>
</dbReference>
<gene>
    <name evidence="1" type="ORF">QLH32_02725</name>
</gene>
<evidence type="ECO:0008006" key="3">
    <source>
        <dbReference type="Google" id="ProtNLM"/>
    </source>
</evidence>
<proteinExistence type="predicted"/>
<organism evidence="1 2">
    <name type="scientific">Acinetobacter corruptisaponis</name>
    <dbReference type="NCBI Taxonomy" id="3045147"/>
    <lineage>
        <taxon>Bacteria</taxon>
        <taxon>Pseudomonadati</taxon>
        <taxon>Pseudomonadota</taxon>
        <taxon>Gammaproteobacteria</taxon>
        <taxon>Moraxellales</taxon>
        <taxon>Moraxellaceae</taxon>
        <taxon>Acinetobacter</taxon>
    </lineage>
</organism>
<name>A0ABY8S7C3_9GAMM</name>
<sequence>MHAIELPVEIDSNHQIHVQLPENIKAKKARIIVMYETEKVETRPVYGSGKGLMRIADDFDEPLDELKDYME</sequence>
<dbReference type="Proteomes" id="UP001229836">
    <property type="component" value="Chromosome"/>
</dbReference>